<keyword evidence="1" id="KW-1133">Transmembrane helix</keyword>
<evidence type="ECO:0000313" key="2">
    <source>
        <dbReference type="EMBL" id="MEL4454987.1"/>
    </source>
</evidence>
<gene>
    <name evidence="2" type="ORF">AABB81_03715</name>
</gene>
<evidence type="ECO:0000313" key="3">
    <source>
        <dbReference type="Proteomes" id="UP001474120"/>
    </source>
</evidence>
<reference evidence="2 3" key="1">
    <citation type="submission" date="2024-04" db="EMBL/GenBank/DDBJ databases">
        <title>whole genome sequencing of Lutimonas vermicola strain IMCC1616.</title>
        <authorList>
            <person name="Bae S.S."/>
        </authorList>
    </citation>
    <scope>NUCLEOTIDE SEQUENCE [LARGE SCALE GENOMIC DNA]</scope>
    <source>
        <strain evidence="2 3">IMCC1616</strain>
    </source>
</reference>
<dbReference type="EMBL" id="JBCDNA010000001">
    <property type="protein sequence ID" value="MEL4454987.1"/>
    <property type="molecule type" value="Genomic_DNA"/>
</dbReference>
<keyword evidence="3" id="KW-1185">Reference proteome</keyword>
<keyword evidence="1" id="KW-0472">Membrane</keyword>
<protein>
    <recommendedName>
        <fullName evidence="4">SdiA-regulated family protein</fullName>
    </recommendedName>
</protein>
<dbReference type="RefSeq" id="WP_342158713.1">
    <property type="nucleotide sequence ID" value="NZ_JBCDNA010000001.1"/>
</dbReference>
<feature type="transmembrane region" description="Helical" evidence="1">
    <location>
        <begin position="7"/>
        <end position="26"/>
    </location>
</feature>
<evidence type="ECO:0008006" key="4">
    <source>
        <dbReference type="Google" id="ProtNLM"/>
    </source>
</evidence>
<sequence>MDIRKRTLFIISASLIAIFIAWKAYLNYSNKFVSVSPGLSEISGIEFDKEGNLWAINDSGNSTEIHQIDSLGNVNRSIKITNAKNIDWEDLTQDDFGHFFIGDFGNNNNERRDLTVYKIENPIDIKTAETEAEIIRFKFFDQDLKNTSDSIKNFDLEAFVFYKGRLYMFTKNRTKPFDGFTNLYRMEDYASNQKAKKVSRFKTCQAGKYQCWITSAALSPDRKKLALLGSNKIWIFKNWKEDDFFSGELKEIDLGLITQKEAITFLNDSLLVIADENYKGIGGNIYTYTID</sequence>
<dbReference type="SUPFAM" id="SSF63825">
    <property type="entry name" value="YWTD domain"/>
    <property type="match status" value="1"/>
</dbReference>
<proteinExistence type="predicted"/>
<organism evidence="2 3">
    <name type="scientific">Lutimonas vermicola</name>
    <dbReference type="NCBI Taxonomy" id="414288"/>
    <lineage>
        <taxon>Bacteria</taxon>
        <taxon>Pseudomonadati</taxon>
        <taxon>Bacteroidota</taxon>
        <taxon>Flavobacteriia</taxon>
        <taxon>Flavobacteriales</taxon>
        <taxon>Flavobacteriaceae</taxon>
        <taxon>Lutimonas</taxon>
    </lineage>
</organism>
<dbReference type="Proteomes" id="UP001474120">
    <property type="component" value="Unassembled WGS sequence"/>
</dbReference>
<evidence type="ECO:0000256" key="1">
    <source>
        <dbReference type="SAM" id="Phobius"/>
    </source>
</evidence>
<accession>A0ABU9KXT2</accession>
<name>A0ABU9KXT2_9FLAO</name>
<keyword evidence="1" id="KW-0812">Transmembrane</keyword>
<comment type="caution">
    <text evidence="2">The sequence shown here is derived from an EMBL/GenBank/DDBJ whole genome shotgun (WGS) entry which is preliminary data.</text>
</comment>